<comment type="subcellular location">
    <subcellularLocation>
        <location evidence="2">Endoplasmic reticulum membrane</location>
        <topology evidence="2">Single-pass type II membrane protein</topology>
    </subcellularLocation>
    <subcellularLocation>
        <location evidence="1">Golgi apparatus membrane</location>
        <topology evidence="1">Single-pass type II membrane protein</topology>
    </subcellularLocation>
</comment>
<evidence type="ECO:0000256" key="18">
    <source>
        <dbReference type="ARBA" id="ARBA00042865"/>
    </source>
</evidence>
<comment type="similarity">
    <text evidence="5">Belongs to the glycosyltransferase 14 family. XylT subfamily.</text>
</comment>
<evidence type="ECO:0000256" key="13">
    <source>
        <dbReference type="ARBA" id="ARBA00022989"/>
    </source>
</evidence>
<dbReference type="GO" id="GO:0050650">
    <property type="term" value="P:chondroitin sulfate proteoglycan biosynthetic process"/>
    <property type="evidence" value="ECO:0007669"/>
    <property type="project" value="TreeGrafter"/>
</dbReference>
<evidence type="ECO:0000256" key="3">
    <source>
        <dbReference type="ARBA" id="ARBA00004840"/>
    </source>
</evidence>
<evidence type="ECO:0000256" key="12">
    <source>
        <dbReference type="ARBA" id="ARBA00022968"/>
    </source>
</evidence>
<proteinExistence type="inferred from homology"/>
<dbReference type="AlphaFoldDB" id="A0AAN8K2F2"/>
<sequence length="786" mass="90551">MFTFATSSQLTDFLVISQAMFTLDTLSKLTDFNGANTTGSYFGCFQDNKTDRDMPKHFKEIIKNSPQACIDHCTKGGLKYAGLQFGRECWCDDKFGRHGKVEEDKCDTICPGDKSATCGGYLTMRIFSTGLPAKIKNPSSLASKDSVADEPPVKIVFILTFNGRQIRQVIRLIRAVYHPDHYYYIHVDKREEYLFRELLPLEKRLHNVRLTRQRFSTIWGGASLLQAHLTFMKEVLGIREWKWDYYINLSESDYPIKRIDELVNFLKKYNGYSFLKSHGSDTHRFIQKQGLEQTFYECDNHLWRLGPRALPTGIRIDGGSDWIGVYRTLAEYVIQQDDELLRGLKNLFKFTLLPVESFFHTLSQNSKFCDKIIDNNLHLTNWRRKQGCKCQYKHIVDWCGCSPNDFKTTDLDKLMNYEDKPVFFARKFEAIVNQEIINSIDVYLFGDYGQDMTALSNYWQNEFHHLDKNTKTRDAYLTAYHSFMRRGLLLLADQFATCKYRPIKVLEANIFYESDHFHGLLVLYQAEDVTSGNVITMETHMHPKTHYSVLNPIGSIGRLLTLEIGTNFDPKELIFRNYASLIGPYDEPVLRHVWGPGTEFVISVAWIDPSNVIAASYDVKIPASSHIGNHNPLLKSPLRPGIWTVRLMENLKLVAETKFLVFPLQFYQARSISTSDIHQAHSGPDGYYAKKDFSELRTVLKVPKDERLEAEAVTNARKVGKDLEKWIDGLSPLFWQVQNSCAIEDVSSKHCPQVAKCRLVSWSSRSPDPKSELSAIVTKLKSFRKR</sequence>
<keyword evidence="9" id="KW-0812">Transmembrane</keyword>
<evidence type="ECO:0000313" key="21">
    <source>
        <dbReference type="EMBL" id="KAK6187269.1"/>
    </source>
</evidence>
<accession>A0AAN8K2F2</accession>
<keyword evidence="12" id="KW-0735">Signal-anchor</keyword>
<dbReference type="GO" id="GO:0005789">
    <property type="term" value="C:endoplasmic reticulum membrane"/>
    <property type="evidence" value="ECO:0007669"/>
    <property type="project" value="UniProtKB-SubCell"/>
</dbReference>
<keyword evidence="8" id="KW-0808">Transferase</keyword>
<dbReference type="GO" id="GO:0030158">
    <property type="term" value="F:protein xylosyltransferase activity"/>
    <property type="evidence" value="ECO:0007669"/>
    <property type="project" value="UniProtKB-EC"/>
</dbReference>
<evidence type="ECO:0000256" key="8">
    <source>
        <dbReference type="ARBA" id="ARBA00022679"/>
    </source>
</evidence>
<dbReference type="Pfam" id="PF01822">
    <property type="entry name" value="WSC"/>
    <property type="match status" value="1"/>
</dbReference>
<dbReference type="PANTHER" id="PTHR46025:SF3">
    <property type="entry name" value="XYLOSYLTRANSFERASE OXT"/>
    <property type="match status" value="1"/>
</dbReference>
<keyword evidence="17" id="KW-0325">Glycoprotein</keyword>
<keyword evidence="14" id="KW-0333">Golgi apparatus</keyword>
<keyword evidence="10" id="KW-0479">Metal-binding</keyword>
<evidence type="ECO:0000256" key="19">
    <source>
        <dbReference type="ARBA" id="ARBA00047847"/>
    </source>
</evidence>
<comment type="pathway">
    <text evidence="3">Glycan metabolism; chondroitin sulfate biosynthesis.</text>
</comment>
<comment type="catalytic activity">
    <reaction evidence="19">
        <text>UDP-alpha-D-xylose + L-seryl-[protein] = 3-O-(beta-D-xylosyl)-L-seryl-[protein] + UDP + H(+)</text>
        <dbReference type="Rhea" id="RHEA:50192"/>
        <dbReference type="Rhea" id="RHEA-COMP:9863"/>
        <dbReference type="Rhea" id="RHEA-COMP:12567"/>
        <dbReference type="ChEBI" id="CHEBI:15378"/>
        <dbReference type="ChEBI" id="CHEBI:29999"/>
        <dbReference type="ChEBI" id="CHEBI:57632"/>
        <dbReference type="ChEBI" id="CHEBI:58223"/>
        <dbReference type="ChEBI" id="CHEBI:132085"/>
        <dbReference type="EC" id="2.4.2.26"/>
    </reaction>
</comment>
<dbReference type="EC" id="2.4.2.26" evidence="6"/>
<feature type="domain" description="WSC" evidence="20">
    <location>
        <begin position="38"/>
        <end position="130"/>
    </location>
</feature>
<evidence type="ECO:0000256" key="2">
    <source>
        <dbReference type="ARBA" id="ARBA00004648"/>
    </source>
</evidence>
<dbReference type="Pfam" id="PF12529">
    <property type="entry name" value="Xylo_C"/>
    <property type="match status" value="1"/>
</dbReference>
<dbReference type="PROSITE" id="PS51212">
    <property type="entry name" value="WSC"/>
    <property type="match status" value="1"/>
</dbReference>
<reference evidence="21 22" key="1">
    <citation type="submission" date="2024-01" db="EMBL/GenBank/DDBJ databases">
        <title>The genome of the rayed Mediterranean limpet Patella caerulea (Linnaeus, 1758).</title>
        <authorList>
            <person name="Anh-Thu Weber A."/>
            <person name="Halstead-Nussloch G."/>
        </authorList>
    </citation>
    <scope>NUCLEOTIDE SEQUENCE [LARGE SCALE GENOMIC DNA]</scope>
    <source>
        <strain evidence="21">AATW-2023a</strain>
        <tissue evidence="21">Whole specimen</tissue>
    </source>
</reference>
<evidence type="ECO:0000256" key="4">
    <source>
        <dbReference type="ARBA" id="ARBA00005093"/>
    </source>
</evidence>
<gene>
    <name evidence="21" type="ORF">SNE40_005334</name>
</gene>
<evidence type="ECO:0000256" key="5">
    <source>
        <dbReference type="ARBA" id="ARBA00010195"/>
    </source>
</evidence>
<evidence type="ECO:0000256" key="6">
    <source>
        <dbReference type="ARBA" id="ARBA00011972"/>
    </source>
</evidence>
<keyword evidence="15" id="KW-0472">Membrane</keyword>
<evidence type="ECO:0000256" key="14">
    <source>
        <dbReference type="ARBA" id="ARBA00023034"/>
    </source>
</evidence>
<evidence type="ECO:0000256" key="9">
    <source>
        <dbReference type="ARBA" id="ARBA00022692"/>
    </source>
</evidence>
<evidence type="ECO:0000256" key="17">
    <source>
        <dbReference type="ARBA" id="ARBA00023180"/>
    </source>
</evidence>
<name>A0AAN8K2F2_PATCE</name>
<dbReference type="InterPro" id="IPR024448">
    <property type="entry name" value="XylT_C"/>
</dbReference>
<keyword evidence="16" id="KW-1015">Disulfide bond</keyword>
<evidence type="ECO:0000259" key="20">
    <source>
        <dbReference type="PROSITE" id="PS51212"/>
    </source>
</evidence>
<comment type="pathway">
    <text evidence="4">Glycan metabolism; heparan sulfate biosynthesis.</text>
</comment>
<keyword evidence="13" id="KW-1133">Transmembrane helix</keyword>
<evidence type="ECO:0000256" key="7">
    <source>
        <dbReference type="ARBA" id="ARBA00022676"/>
    </source>
</evidence>
<keyword evidence="7" id="KW-0328">Glycosyltransferase</keyword>
<dbReference type="GO" id="GO:0015012">
    <property type="term" value="P:heparan sulfate proteoglycan biosynthetic process"/>
    <property type="evidence" value="ECO:0007669"/>
    <property type="project" value="TreeGrafter"/>
</dbReference>
<dbReference type="Proteomes" id="UP001347796">
    <property type="component" value="Unassembled WGS sequence"/>
</dbReference>
<dbReference type="InterPro" id="IPR003406">
    <property type="entry name" value="Glyco_trans_14"/>
</dbReference>
<dbReference type="SMART" id="SM00321">
    <property type="entry name" value="WSC"/>
    <property type="match status" value="1"/>
</dbReference>
<evidence type="ECO:0000256" key="1">
    <source>
        <dbReference type="ARBA" id="ARBA00004323"/>
    </source>
</evidence>
<dbReference type="EMBL" id="JAZGQO010000004">
    <property type="protein sequence ID" value="KAK6187269.1"/>
    <property type="molecule type" value="Genomic_DNA"/>
</dbReference>
<dbReference type="InterPro" id="IPR043538">
    <property type="entry name" value="XYLT"/>
</dbReference>
<keyword evidence="11" id="KW-0256">Endoplasmic reticulum</keyword>
<dbReference type="Pfam" id="PF02485">
    <property type="entry name" value="Branch"/>
    <property type="match status" value="1"/>
</dbReference>
<evidence type="ECO:0000256" key="15">
    <source>
        <dbReference type="ARBA" id="ARBA00023136"/>
    </source>
</evidence>
<keyword evidence="22" id="KW-1185">Reference proteome</keyword>
<evidence type="ECO:0000256" key="11">
    <source>
        <dbReference type="ARBA" id="ARBA00022824"/>
    </source>
</evidence>
<evidence type="ECO:0000256" key="10">
    <source>
        <dbReference type="ARBA" id="ARBA00022723"/>
    </source>
</evidence>
<dbReference type="GO" id="GO:0000139">
    <property type="term" value="C:Golgi membrane"/>
    <property type="evidence" value="ECO:0007669"/>
    <property type="project" value="UniProtKB-SubCell"/>
</dbReference>
<dbReference type="GO" id="GO:0046872">
    <property type="term" value="F:metal ion binding"/>
    <property type="evidence" value="ECO:0007669"/>
    <property type="project" value="UniProtKB-KW"/>
</dbReference>
<dbReference type="InterPro" id="IPR002889">
    <property type="entry name" value="WSC_carb-bd"/>
</dbReference>
<comment type="caution">
    <text evidence="21">The sequence shown here is derived from an EMBL/GenBank/DDBJ whole genome shotgun (WGS) entry which is preliminary data.</text>
</comment>
<evidence type="ECO:0000256" key="16">
    <source>
        <dbReference type="ARBA" id="ARBA00023157"/>
    </source>
</evidence>
<dbReference type="PANTHER" id="PTHR46025">
    <property type="entry name" value="XYLOSYLTRANSFERASE OXT"/>
    <property type="match status" value="1"/>
</dbReference>
<organism evidence="21 22">
    <name type="scientific">Patella caerulea</name>
    <name type="common">Rayed Mediterranean limpet</name>
    <dbReference type="NCBI Taxonomy" id="87958"/>
    <lineage>
        <taxon>Eukaryota</taxon>
        <taxon>Metazoa</taxon>
        <taxon>Spiralia</taxon>
        <taxon>Lophotrochozoa</taxon>
        <taxon>Mollusca</taxon>
        <taxon>Gastropoda</taxon>
        <taxon>Patellogastropoda</taxon>
        <taxon>Patelloidea</taxon>
        <taxon>Patellidae</taxon>
        <taxon>Patella</taxon>
    </lineage>
</organism>
<evidence type="ECO:0000313" key="22">
    <source>
        <dbReference type="Proteomes" id="UP001347796"/>
    </source>
</evidence>
<protein>
    <recommendedName>
        <fullName evidence="6">protein xylosyltransferase</fullName>
        <ecNumber evidence="6">2.4.2.26</ecNumber>
    </recommendedName>
    <alternativeName>
        <fullName evidence="18">Peptide O-xylosyltransferase</fullName>
    </alternativeName>
</protein>